<dbReference type="InterPro" id="IPR006029">
    <property type="entry name" value="Neurotrans-gated_channel_TM"/>
</dbReference>
<dbReference type="SUPFAM" id="SSF90112">
    <property type="entry name" value="Neurotransmitter-gated ion-channel transmembrane pore"/>
    <property type="match status" value="1"/>
</dbReference>
<dbReference type="CDD" id="cd19033">
    <property type="entry name" value="LGIC_ECD_nAChR_proto-like"/>
    <property type="match status" value="1"/>
</dbReference>
<dbReference type="PANTHER" id="PTHR18945">
    <property type="entry name" value="NEUROTRANSMITTER GATED ION CHANNEL"/>
    <property type="match status" value="1"/>
</dbReference>
<evidence type="ECO:0000313" key="19">
    <source>
        <dbReference type="Proteomes" id="UP000549394"/>
    </source>
</evidence>
<keyword evidence="19" id="KW-1185">Reference proteome</keyword>
<keyword evidence="3" id="KW-1003">Cell membrane</keyword>
<gene>
    <name evidence="18" type="ORF">DGYR_LOCUS11741</name>
</gene>
<dbReference type="OrthoDB" id="5975154at2759"/>
<organism evidence="18 19">
    <name type="scientific">Dimorphilus gyrociliatus</name>
    <dbReference type="NCBI Taxonomy" id="2664684"/>
    <lineage>
        <taxon>Eukaryota</taxon>
        <taxon>Metazoa</taxon>
        <taxon>Spiralia</taxon>
        <taxon>Lophotrochozoa</taxon>
        <taxon>Annelida</taxon>
        <taxon>Polychaeta</taxon>
        <taxon>Polychaeta incertae sedis</taxon>
        <taxon>Dinophilidae</taxon>
        <taxon>Dimorphilus</taxon>
    </lineage>
</organism>
<evidence type="ECO:0000256" key="9">
    <source>
        <dbReference type="ARBA" id="ARBA00023157"/>
    </source>
</evidence>
<reference evidence="18 19" key="1">
    <citation type="submission" date="2020-08" db="EMBL/GenBank/DDBJ databases">
        <authorList>
            <person name="Hejnol A."/>
        </authorList>
    </citation>
    <scope>NUCLEOTIDE SEQUENCE [LARGE SCALE GENOMIC DNA]</scope>
</reference>
<evidence type="ECO:0000256" key="12">
    <source>
        <dbReference type="ARBA" id="ARBA00023286"/>
    </source>
</evidence>
<evidence type="ECO:0000256" key="14">
    <source>
        <dbReference type="ARBA" id="ARBA00034099"/>
    </source>
</evidence>
<protein>
    <submittedName>
        <fullName evidence="18">DgyrCDS12455</fullName>
    </submittedName>
</protein>
<keyword evidence="11" id="KW-0325">Glycoprotein</keyword>
<dbReference type="InterPro" id="IPR038050">
    <property type="entry name" value="Neuro_actylchol_rec"/>
</dbReference>
<comment type="subcellular location">
    <subcellularLocation>
        <location evidence="14">Synaptic cell membrane</location>
        <topology evidence="14">Multi-pass membrane protein</topology>
    </subcellularLocation>
</comment>
<dbReference type="InterPro" id="IPR036734">
    <property type="entry name" value="Neur_chan_lig-bd_sf"/>
</dbReference>
<evidence type="ECO:0000256" key="1">
    <source>
        <dbReference type="ARBA" id="ARBA00009237"/>
    </source>
</evidence>
<dbReference type="GO" id="GO:0004888">
    <property type="term" value="F:transmembrane signaling receptor activity"/>
    <property type="evidence" value="ECO:0007669"/>
    <property type="project" value="InterPro"/>
</dbReference>
<keyword evidence="7 15" id="KW-0406">Ion transport</keyword>
<keyword evidence="12" id="KW-1071">Ligand-gated ion channel</keyword>
<dbReference type="PRINTS" id="PR00252">
    <property type="entry name" value="NRIONCHANNEL"/>
</dbReference>
<dbReference type="Pfam" id="PF02931">
    <property type="entry name" value="Neur_chan_LBD"/>
    <property type="match status" value="1"/>
</dbReference>
<evidence type="ECO:0000313" key="18">
    <source>
        <dbReference type="EMBL" id="CAD5124155.1"/>
    </source>
</evidence>
<feature type="domain" description="Neurotransmitter-gated ion-channel ligand-binding" evidence="16">
    <location>
        <begin position="49"/>
        <end position="259"/>
    </location>
</feature>
<dbReference type="PROSITE" id="PS00236">
    <property type="entry name" value="NEUROTR_ION_CHANNEL"/>
    <property type="match status" value="1"/>
</dbReference>
<proteinExistence type="inferred from homology"/>
<evidence type="ECO:0000256" key="15">
    <source>
        <dbReference type="RuleBase" id="RU000687"/>
    </source>
</evidence>
<feature type="chain" id="PRO_5029950563" evidence="15">
    <location>
        <begin position="25"/>
        <end position="463"/>
    </location>
</feature>
<evidence type="ECO:0000256" key="7">
    <source>
        <dbReference type="ARBA" id="ARBA00023065"/>
    </source>
</evidence>
<evidence type="ECO:0000259" key="17">
    <source>
        <dbReference type="Pfam" id="PF02932"/>
    </source>
</evidence>
<dbReference type="GO" id="GO:0022848">
    <property type="term" value="F:acetylcholine-gated monoatomic cation-selective channel activity"/>
    <property type="evidence" value="ECO:0007669"/>
    <property type="project" value="InterPro"/>
</dbReference>
<dbReference type="Gene3D" id="1.20.58.390">
    <property type="entry name" value="Neurotransmitter-gated ion-channel transmembrane domain"/>
    <property type="match status" value="1"/>
</dbReference>
<comment type="similarity">
    <text evidence="1">Belongs to the ligand-gated ion channel (TC 1.A.9) family. Acetylcholine receptor (TC 1.A.9.1) subfamily.</text>
</comment>
<keyword evidence="10" id="KW-0675">Receptor</keyword>
<dbReference type="Proteomes" id="UP000549394">
    <property type="component" value="Unassembled WGS sequence"/>
</dbReference>
<sequence>MDKHLALLTGFLVLFGYKVNPVDAFLKNPQSLNISMDYNASQLTLSEESRISFHLMERYKKVGNIARPVENAMKTVKVEFGLALIQILDFDETNQVLTTNVWKRYIWLDEILRWNPSEFGNISNIRLPAPKIWTPDIVLYNNADTQEKQHLESVTVAHFGLVRWIPPAIYKSSCQIEMRNFPFDTQTCFFKFGSWVYDGHKLDLVFYEGRDDVDLREYVESSEWNVVYTSAKRNVRTYPCCDDEPYPDLTFRLTVKRKTAFYMYVLILPSVMLSFLTLVLFWIPPQRPDRTSLGMSLFSSFFVLLLILVQSSPPTASISLLGVYYCLNMVLIAISTMVSALVINLTYYLQRRKLPFLIKAIFVQHLGRLLCVSRNSLADEPNEINKRTSSFTEQSFPLRNGKASEQTLSKRNDWKILASVIDRYTLLFNFQSFTKFSTFLYYRLFFIIYTIGLVLSLIFVFPR</sequence>
<evidence type="ECO:0000256" key="6">
    <source>
        <dbReference type="ARBA" id="ARBA00023018"/>
    </source>
</evidence>
<dbReference type="FunFam" id="2.70.170.10:FF:000016">
    <property type="entry name" value="Nicotinic acetylcholine receptor subunit"/>
    <property type="match status" value="1"/>
</dbReference>
<dbReference type="InterPro" id="IPR002394">
    <property type="entry name" value="Nicotinic_acetylcholine_rcpt"/>
</dbReference>
<comment type="caution">
    <text evidence="18">The sequence shown here is derived from an EMBL/GenBank/DDBJ whole genome shotgun (WGS) entry which is preliminary data.</text>
</comment>
<evidence type="ECO:0000256" key="2">
    <source>
        <dbReference type="ARBA" id="ARBA00022448"/>
    </source>
</evidence>
<feature type="domain" description="Neurotransmitter-gated ion-channel transmembrane" evidence="17">
    <location>
        <begin position="266"/>
        <end position="397"/>
    </location>
</feature>
<evidence type="ECO:0000259" key="16">
    <source>
        <dbReference type="Pfam" id="PF02931"/>
    </source>
</evidence>
<dbReference type="Pfam" id="PF02932">
    <property type="entry name" value="Neur_chan_memb"/>
    <property type="match status" value="1"/>
</dbReference>
<evidence type="ECO:0000256" key="3">
    <source>
        <dbReference type="ARBA" id="ARBA00022475"/>
    </source>
</evidence>
<evidence type="ECO:0000256" key="5">
    <source>
        <dbReference type="ARBA" id="ARBA00022989"/>
    </source>
</evidence>
<evidence type="ECO:0000256" key="8">
    <source>
        <dbReference type="ARBA" id="ARBA00023136"/>
    </source>
</evidence>
<name>A0A7I8W874_9ANNE</name>
<keyword evidence="13 15" id="KW-0407">Ion channel</keyword>
<feature type="transmembrane region" description="Helical" evidence="15">
    <location>
        <begin position="293"/>
        <end position="310"/>
    </location>
</feature>
<dbReference type="AlphaFoldDB" id="A0A7I8W874"/>
<dbReference type="PRINTS" id="PR00254">
    <property type="entry name" value="NICOTINICR"/>
</dbReference>
<dbReference type="InterPro" id="IPR018000">
    <property type="entry name" value="Neurotransmitter_ion_chnl_CS"/>
</dbReference>
<dbReference type="Gene3D" id="2.70.170.10">
    <property type="entry name" value="Neurotransmitter-gated ion-channel ligand-binding domain"/>
    <property type="match status" value="1"/>
</dbReference>
<dbReference type="InterPro" id="IPR006202">
    <property type="entry name" value="Neur_chan_lig-bd"/>
</dbReference>
<keyword evidence="4 15" id="KW-0812">Transmembrane</keyword>
<keyword evidence="15" id="KW-0732">Signal</keyword>
<feature type="transmembrane region" description="Helical" evidence="15">
    <location>
        <begin position="322"/>
        <end position="349"/>
    </location>
</feature>
<evidence type="ECO:0000256" key="4">
    <source>
        <dbReference type="ARBA" id="ARBA00022692"/>
    </source>
</evidence>
<dbReference type="SUPFAM" id="SSF63712">
    <property type="entry name" value="Nicotinic receptor ligand binding domain-like"/>
    <property type="match status" value="1"/>
</dbReference>
<feature type="transmembrane region" description="Helical" evidence="15">
    <location>
        <begin position="261"/>
        <end position="281"/>
    </location>
</feature>
<feature type="signal peptide" evidence="15">
    <location>
        <begin position="1"/>
        <end position="24"/>
    </location>
</feature>
<dbReference type="GO" id="GO:0045211">
    <property type="term" value="C:postsynaptic membrane"/>
    <property type="evidence" value="ECO:0007669"/>
    <property type="project" value="InterPro"/>
</dbReference>
<keyword evidence="8 15" id="KW-0472">Membrane</keyword>
<keyword evidence="2 15" id="KW-0813">Transport</keyword>
<evidence type="ECO:0000256" key="11">
    <source>
        <dbReference type="ARBA" id="ARBA00023180"/>
    </source>
</evidence>
<feature type="transmembrane region" description="Helical" evidence="15">
    <location>
        <begin position="440"/>
        <end position="461"/>
    </location>
</feature>
<keyword evidence="9" id="KW-1015">Disulfide bond</keyword>
<accession>A0A7I8W874</accession>
<dbReference type="InterPro" id="IPR036719">
    <property type="entry name" value="Neuro-gated_channel_TM_sf"/>
</dbReference>
<dbReference type="CDD" id="cd19051">
    <property type="entry name" value="LGIC_TM_cation"/>
    <property type="match status" value="1"/>
</dbReference>
<evidence type="ECO:0000256" key="10">
    <source>
        <dbReference type="ARBA" id="ARBA00023170"/>
    </source>
</evidence>
<evidence type="ECO:0000256" key="13">
    <source>
        <dbReference type="ARBA" id="ARBA00023303"/>
    </source>
</evidence>
<dbReference type="EMBL" id="CAJFCJ010000020">
    <property type="protein sequence ID" value="CAD5124155.1"/>
    <property type="molecule type" value="Genomic_DNA"/>
</dbReference>
<dbReference type="InterPro" id="IPR006201">
    <property type="entry name" value="Neur_channel"/>
</dbReference>
<keyword evidence="5 15" id="KW-1133">Transmembrane helix</keyword>
<keyword evidence="6" id="KW-0770">Synapse</keyword>